<evidence type="ECO:0000313" key="2">
    <source>
        <dbReference type="EMBL" id="KZM18267.1"/>
    </source>
</evidence>
<dbReference type="STRING" id="5454.A0A162V7A9"/>
<accession>A0A162V7A9</accession>
<feature type="compositionally biased region" description="Acidic residues" evidence="1">
    <location>
        <begin position="119"/>
        <end position="132"/>
    </location>
</feature>
<feature type="compositionally biased region" description="Low complexity" evidence="1">
    <location>
        <begin position="142"/>
        <end position="153"/>
    </location>
</feature>
<feature type="region of interest" description="Disordered" evidence="1">
    <location>
        <begin position="100"/>
        <end position="177"/>
    </location>
</feature>
<dbReference type="AlphaFoldDB" id="A0A162V7A9"/>
<keyword evidence="3" id="KW-1185">Reference proteome</keyword>
<proteinExistence type="predicted"/>
<gene>
    <name evidence="2" type="ORF">ST47_g10593</name>
</gene>
<name>A0A162V7A9_DIDRA</name>
<dbReference type="OrthoDB" id="3943268at2759"/>
<comment type="caution">
    <text evidence="2">The sequence shown here is derived from an EMBL/GenBank/DDBJ whole genome shotgun (WGS) entry which is preliminary data.</text>
</comment>
<evidence type="ECO:0000256" key="1">
    <source>
        <dbReference type="SAM" id="MobiDB-lite"/>
    </source>
</evidence>
<reference evidence="2 3" key="1">
    <citation type="journal article" date="2016" name="Sci. Rep.">
        <title>Draft genome sequencing and secretome analysis of fungal phytopathogen Ascochyta rabiei provides insight into the necrotrophic effector repertoire.</title>
        <authorList>
            <person name="Verma S."/>
            <person name="Gazara R.K."/>
            <person name="Nizam S."/>
            <person name="Parween S."/>
            <person name="Chattopadhyay D."/>
            <person name="Verma P.K."/>
        </authorList>
    </citation>
    <scope>NUCLEOTIDE SEQUENCE [LARGE SCALE GENOMIC DNA]</scope>
    <source>
        <strain evidence="2 3">ArDII</strain>
    </source>
</reference>
<evidence type="ECO:0000313" key="3">
    <source>
        <dbReference type="Proteomes" id="UP000076837"/>
    </source>
</evidence>
<organism evidence="2 3">
    <name type="scientific">Didymella rabiei</name>
    <name type="common">Chickpea ascochyta blight fungus</name>
    <name type="synonym">Mycosphaerella rabiei</name>
    <dbReference type="NCBI Taxonomy" id="5454"/>
    <lineage>
        <taxon>Eukaryota</taxon>
        <taxon>Fungi</taxon>
        <taxon>Dikarya</taxon>
        <taxon>Ascomycota</taxon>
        <taxon>Pezizomycotina</taxon>
        <taxon>Dothideomycetes</taxon>
        <taxon>Pleosporomycetidae</taxon>
        <taxon>Pleosporales</taxon>
        <taxon>Pleosporineae</taxon>
        <taxon>Didymellaceae</taxon>
        <taxon>Ascochyta</taxon>
    </lineage>
</organism>
<dbReference type="Proteomes" id="UP000076837">
    <property type="component" value="Unassembled WGS sequence"/>
</dbReference>
<dbReference type="EMBL" id="JYNV01000336">
    <property type="protein sequence ID" value="KZM18267.1"/>
    <property type="molecule type" value="Genomic_DNA"/>
</dbReference>
<protein>
    <submittedName>
        <fullName evidence="2">ATP binding</fullName>
    </submittedName>
</protein>
<sequence length="378" mass="42636">MILAGGIHQGLVPERNPWAVPAAYGGLAYAPRPSGSLVTLGVFGHTLENLTVNLLDHIPDAYIGITLKDVLNHDLIRMVAVLFVCYVLRIIADEEARAAQRSGGEASDDSDEQGHDDDKEAEEEEEDEEEESDRGSDMNSTARSSRSARSARSGESEDDAGSNNSSSRRPQRRKKKTDYMMDARELFCWQGSQRLRAMQLWAALEGGKPLSNGLIYFLAVLGINAELGCLRTAKNYLYMLASVVYYVRVLSVEKLLLSACRDEQTNNNWQLFLAAQKQYLANGLYGLMSEIINMLAYSKHVALEAGNASNAYWSQDKKIFYLHGWQIYISRFRKIAQDVVTEAEQMLWQELCWVARKEDWFAVELDKVVDDVLFTKRR</sequence>